<feature type="transmembrane region" description="Helical" evidence="1">
    <location>
        <begin position="371"/>
        <end position="389"/>
    </location>
</feature>
<feature type="transmembrane region" description="Helical" evidence="1">
    <location>
        <begin position="162"/>
        <end position="194"/>
    </location>
</feature>
<feature type="transmembrane region" description="Helical" evidence="1">
    <location>
        <begin position="346"/>
        <end position="365"/>
    </location>
</feature>
<keyword evidence="1" id="KW-1133">Transmembrane helix</keyword>
<proteinExistence type="predicted"/>
<keyword evidence="3" id="KW-1185">Reference proteome</keyword>
<protein>
    <recommendedName>
        <fullName evidence="4">Glycosyltransferase RgtA/B/C/D-like domain-containing protein</fullName>
    </recommendedName>
</protein>
<sequence>MQILKKKYLLILFSISWLIKIIHSNKNFSPLNVTDPDNYFISFNFFLKNSYYEIMANGSSYLFNLVNYLFYTLTKNISVSFFLTNLISEILLIFFGLKILQLVNQKHHSKYAATIGLIYLFNTLDLNDYQHSNNDVFQAVFIALAVLFLLKQCYYKGFKKAYYIYSAILISLCTLIRPTSLVVIVMAISAVFFIEYFKKSNVIQGSKHFMFFLIPLILLVSLFHFPSIKEHNRLGFYNKSNSSNNWVQRNYLGTKRMQNGELPIHKNSIFRDTKFSDVNVYLAEHGSESLPKTQGEFLKRDPVLSGLIFGYNLLFTFTKSFRYYGLLILLPLLYLLLKPYLNPQKWLVYLWIIIIGTICFIPFTLMEYRWYTGYDIIFALAIFTSVIYFEKTKYSNFLRYTVNTSLILVTIFNLLLAFVISSNY</sequence>
<feature type="transmembrane region" description="Helical" evidence="1">
    <location>
        <begin position="77"/>
        <end position="97"/>
    </location>
</feature>
<evidence type="ECO:0000256" key="1">
    <source>
        <dbReference type="SAM" id="Phobius"/>
    </source>
</evidence>
<keyword evidence="1" id="KW-0812">Transmembrane</keyword>
<gene>
    <name evidence="2" type="ORF">C7H52_12720</name>
</gene>
<comment type="caution">
    <text evidence="2">The sequence shown here is derived from an EMBL/GenBank/DDBJ whole genome shotgun (WGS) entry which is preliminary data.</text>
</comment>
<feature type="transmembrane region" description="Helical" evidence="1">
    <location>
        <begin position="206"/>
        <end position="225"/>
    </location>
</feature>
<evidence type="ECO:0008006" key="4">
    <source>
        <dbReference type="Google" id="ProtNLM"/>
    </source>
</evidence>
<accession>A0A2T1N5I1</accession>
<feature type="transmembrane region" description="Helical" evidence="1">
    <location>
        <begin position="321"/>
        <end position="337"/>
    </location>
</feature>
<dbReference type="EMBL" id="PXOQ01000015">
    <property type="protein sequence ID" value="PSG86541.1"/>
    <property type="molecule type" value="Genomic_DNA"/>
</dbReference>
<dbReference type="OrthoDB" id="1414006at2"/>
<feature type="transmembrane region" description="Helical" evidence="1">
    <location>
        <begin position="136"/>
        <end position="155"/>
    </location>
</feature>
<name>A0A2T1N5I1_9FLAO</name>
<evidence type="ECO:0000313" key="2">
    <source>
        <dbReference type="EMBL" id="PSG86541.1"/>
    </source>
</evidence>
<dbReference type="Proteomes" id="UP000238426">
    <property type="component" value="Unassembled WGS sequence"/>
</dbReference>
<feature type="transmembrane region" description="Helical" evidence="1">
    <location>
        <begin position="401"/>
        <end position="420"/>
    </location>
</feature>
<keyword evidence="1" id="KW-0472">Membrane</keyword>
<organism evidence="2 3">
    <name type="scientific">Aurantibacter aestuarii</name>
    <dbReference type="NCBI Taxonomy" id="1266046"/>
    <lineage>
        <taxon>Bacteria</taxon>
        <taxon>Pseudomonadati</taxon>
        <taxon>Bacteroidota</taxon>
        <taxon>Flavobacteriia</taxon>
        <taxon>Flavobacteriales</taxon>
        <taxon>Flavobacteriaceae</taxon>
        <taxon>Aurantibacter</taxon>
    </lineage>
</organism>
<reference evidence="2 3" key="1">
    <citation type="submission" date="2018-03" db="EMBL/GenBank/DDBJ databases">
        <title>Mesoflavibacter sp. HG37 and Mesoflavibacter sp. HG96 sp.nov., two marine bacteria isolated from seawater of Western Pacific Ocean.</title>
        <authorList>
            <person name="Cheng H."/>
            <person name="Wu Y.-H."/>
            <person name="Guo L.-L."/>
            <person name="Xu X.-W."/>
        </authorList>
    </citation>
    <scope>NUCLEOTIDE SEQUENCE [LARGE SCALE GENOMIC DNA]</scope>
    <source>
        <strain evidence="2 3">KCTC 32269</strain>
    </source>
</reference>
<evidence type="ECO:0000313" key="3">
    <source>
        <dbReference type="Proteomes" id="UP000238426"/>
    </source>
</evidence>
<dbReference type="AlphaFoldDB" id="A0A2T1N5I1"/>
<dbReference type="RefSeq" id="WP_106464279.1">
    <property type="nucleotide sequence ID" value="NZ_PXOQ01000015.1"/>
</dbReference>